<organism evidence="1">
    <name type="scientific">Candidatus Kentrum sp. TC</name>
    <dbReference type="NCBI Taxonomy" id="2126339"/>
    <lineage>
        <taxon>Bacteria</taxon>
        <taxon>Pseudomonadati</taxon>
        <taxon>Pseudomonadota</taxon>
        <taxon>Gammaproteobacteria</taxon>
        <taxon>Candidatus Kentrum</taxon>
    </lineage>
</organism>
<reference evidence="1" key="1">
    <citation type="submission" date="2019-02" db="EMBL/GenBank/DDBJ databases">
        <authorList>
            <person name="Gruber-Vodicka R. H."/>
            <person name="Seah K. B. B."/>
        </authorList>
    </citation>
    <scope>NUCLEOTIDE SEQUENCE</scope>
    <source>
        <strain evidence="1">BECK_BZ123</strain>
        <strain evidence="2">BECK_BZ126</strain>
    </source>
</reference>
<evidence type="ECO:0008006" key="3">
    <source>
        <dbReference type="Google" id="ProtNLM"/>
    </source>
</evidence>
<accession>A0A450YA72</accession>
<dbReference type="Pfam" id="PF13711">
    <property type="entry name" value="DUF4160"/>
    <property type="match status" value="1"/>
</dbReference>
<protein>
    <recommendedName>
        <fullName evidence="3">DUF4160 domain-containing protein</fullName>
    </recommendedName>
</protein>
<sequence length="113" mass="13401">MSLKLKKDLSGVSCQKYTYLGIVILFYSNEHEPIHVHEKHQGYESKAEFIIEKGKVKEILIKPVKGRKPLRPIEQNDFRRFVETHANEIIGKWIDYFVLHKQVTRESVQRRIP</sequence>
<gene>
    <name evidence="1" type="ORF">BECKTC1821D_GA0114238_100478</name>
    <name evidence="2" type="ORF">BECKTC1821F_GA0114240_100450</name>
</gene>
<dbReference type="InterPro" id="IPR025427">
    <property type="entry name" value="DUF4160"/>
</dbReference>
<dbReference type="AlphaFoldDB" id="A0A450YA72"/>
<evidence type="ECO:0000313" key="2">
    <source>
        <dbReference type="EMBL" id="VFK54181.1"/>
    </source>
</evidence>
<proteinExistence type="predicted"/>
<evidence type="ECO:0000313" key="1">
    <source>
        <dbReference type="EMBL" id="VFK38441.1"/>
    </source>
</evidence>
<name>A0A450YA72_9GAMM</name>
<dbReference type="EMBL" id="CAADFW010000004">
    <property type="protein sequence ID" value="VFK54181.1"/>
    <property type="molecule type" value="Genomic_DNA"/>
</dbReference>
<dbReference type="EMBL" id="CAADFS010000004">
    <property type="protein sequence ID" value="VFK38441.1"/>
    <property type="molecule type" value="Genomic_DNA"/>
</dbReference>